<keyword evidence="2" id="KW-1185">Reference proteome</keyword>
<organism evidence="1 2">
    <name type="scientific">Riccia fluitans</name>
    <dbReference type="NCBI Taxonomy" id="41844"/>
    <lineage>
        <taxon>Eukaryota</taxon>
        <taxon>Viridiplantae</taxon>
        <taxon>Streptophyta</taxon>
        <taxon>Embryophyta</taxon>
        <taxon>Marchantiophyta</taxon>
        <taxon>Marchantiopsida</taxon>
        <taxon>Marchantiidae</taxon>
        <taxon>Marchantiales</taxon>
        <taxon>Ricciaceae</taxon>
        <taxon>Riccia</taxon>
    </lineage>
</organism>
<reference evidence="1 2" key="1">
    <citation type="submission" date="2024-09" db="EMBL/GenBank/DDBJ databases">
        <title>Chromosome-scale assembly of Riccia fluitans.</title>
        <authorList>
            <person name="Paukszto L."/>
            <person name="Sawicki J."/>
            <person name="Karawczyk K."/>
            <person name="Piernik-Szablinska J."/>
            <person name="Szczecinska M."/>
            <person name="Mazdziarz M."/>
        </authorList>
    </citation>
    <scope>NUCLEOTIDE SEQUENCE [LARGE SCALE GENOMIC DNA]</scope>
    <source>
        <strain evidence="1">Rf_01</strain>
        <tissue evidence="1">Aerial parts of the thallus</tissue>
    </source>
</reference>
<accession>A0ABD1XSJ4</accession>
<protein>
    <submittedName>
        <fullName evidence="1">Uncharacterized protein</fullName>
    </submittedName>
</protein>
<evidence type="ECO:0000313" key="2">
    <source>
        <dbReference type="Proteomes" id="UP001605036"/>
    </source>
</evidence>
<name>A0ABD1XSJ4_9MARC</name>
<gene>
    <name evidence="1" type="ORF">R1flu_022598</name>
</gene>
<sequence length="181" mass="20015">MDCGWSLELTHAINLPSSSDHKVMRCPCHPCAVHATLASSVLVADEKRHALTLLNRVLSWSHQHSSALSPATKFHLDVCDWDQDREARWRLISRRANTVGPPSIRPQPGREVGLRGASAACEIHRLLTWASESVQNRDLLCRVPKVDLRLSGQRIPTLDPSPPTTQVDPVAPCGLYVDPLT</sequence>
<evidence type="ECO:0000313" key="1">
    <source>
        <dbReference type="EMBL" id="KAL2610906.1"/>
    </source>
</evidence>
<dbReference type="AlphaFoldDB" id="A0ABD1XSJ4"/>
<comment type="caution">
    <text evidence="1">The sequence shown here is derived from an EMBL/GenBank/DDBJ whole genome shotgun (WGS) entry which is preliminary data.</text>
</comment>
<proteinExistence type="predicted"/>
<dbReference type="Proteomes" id="UP001605036">
    <property type="component" value="Unassembled WGS sequence"/>
</dbReference>
<dbReference type="EMBL" id="JBHFFA010000007">
    <property type="protein sequence ID" value="KAL2610906.1"/>
    <property type="molecule type" value="Genomic_DNA"/>
</dbReference>